<dbReference type="PANTHER" id="PTHR32332:SF18">
    <property type="entry name" value="2-NITROPROPANE DIOXYGENASE"/>
    <property type="match status" value="1"/>
</dbReference>
<proteinExistence type="predicted"/>
<comment type="caution">
    <text evidence="4">The sequence shown here is derived from an EMBL/GenBank/DDBJ whole genome shotgun (WGS) entry which is preliminary data.</text>
</comment>
<dbReference type="GO" id="GO:0051213">
    <property type="term" value="F:dioxygenase activity"/>
    <property type="evidence" value="ECO:0007669"/>
    <property type="project" value="UniProtKB-KW"/>
</dbReference>
<evidence type="ECO:0000313" key="4">
    <source>
        <dbReference type="EMBL" id="SAL35352.1"/>
    </source>
</evidence>
<dbReference type="AlphaFoldDB" id="A0A658QZS8"/>
<dbReference type="SUPFAM" id="SSF51412">
    <property type="entry name" value="Inosine monophosphate dehydrogenase (IMPDH)"/>
    <property type="match status" value="1"/>
</dbReference>
<organism evidence="4 5">
    <name type="scientific">Caballeronia concitans</name>
    <dbReference type="NCBI Taxonomy" id="1777133"/>
    <lineage>
        <taxon>Bacteria</taxon>
        <taxon>Pseudomonadati</taxon>
        <taxon>Pseudomonadota</taxon>
        <taxon>Betaproteobacteria</taxon>
        <taxon>Burkholderiales</taxon>
        <taxon>Burkholderiaceae</taxon>
        <taxon>Caballeronia</taxon>
    </lineage>
</organism>
<dbReference type="Gene3D" id="3.20.20.70">
    <property type="entry name" value="Aldolase class I"/>
    <property type="match status" value="1"/>
</dbReference>
<name>A0A658QZS8_9BURK</name>
<keyword evidence="4" id="KW-0223">Dioxygenase</keyword>
<evidence type="ECO:0000256" key="1">
    <source>
        <dbReference type="ARBA" id="ARBA00022630"/>
    </source>
</evidence>
<dbReference type="EMBL" id="FCNV02000007">
    <property type="protein sequence ID" value="SAL35352.1"/>
    <property type="molecule type" value="Genomic_DNA"/>
</dbReference>
<keyword evidence="1" id="KW-0285">Flavoprotein</keyword>
<sequence length="435" mass="46585">MQPGAMLRPFSPNPFERRRCPERATRASFASQIMNRNHAETSISSTSALHGFAPLTIRGRSLLPIVQGGMGVGISAHRLAGSVAREGAVGTIASIDLRHHHADLTAACKADPSRETLEQANLTALAREIRSAKALSEGRGMIAVNVMKAVSAHADYVRVACDEGADAIVMGAGLPLDLPDLTEGRDIALIPILSDSRGVNLVLKKWMKKGRLPDAIVIEHPAHAGGHLGVTDVSDMNNERFGFARVLEELETVFKTLGITRADVPVIVAGGINSHEAVRTWLAAGANGVQIGTPFAVTEEGDAHPEFKRVLVEATPDDIVEFISVTGLPARAVKTPWLTRYLRNEERIRTKIGARKQTCPTALECLSVCGLRDGIEKFGHFCIDTRLAAALRGDVGNGLFFRGREKLPFGAAIRSVRELIELLLTGTTKAAAAGC</sequence>
<dbReference type="PANTHER" id="PTHR32332">
    <property type="entry name" value="2-NITROPROPANE DIOXYGENASE"/>
    <property type="match status" value="1"/>
</dbReference>
<dbReference type="CDD" id="cd04730">
    <property type="entry name" value="NPD_like"/>
    <property type="match status" value="1"/>
</dbReference>
<dbReference type="Pfam" id="PF03060">
    <property type="entry name" value="NMO"/>
    <property type="match status" value="1"/>
</dbReference>
<accession>A0A658QZS8</accession>
<dbReference type="GO" id="GO:0018580">
    <property type="term" value="F:nitronate monooxygenase activity"/>
    <property type="evidence" value="ECO:0007669"/>
    <property type="project" value="InterPro"/>
</dbReference>
<keyword evidence="3" id="KW-0560">Oxidoreductase</keyword>
<protein>
    <submittedName>
        <fullName evidence="4">2-nitropropane dioxygenase</fullName>
    </submittedName>
</protein>
<evidence type="ECO:0000256" key="2">
    <source>
        <dbReference type="ARBA" id="ARBA00022643"/>
    </source>
</evidence>
<gene>
    <name evidence="4" type="ORF">AWB72_03425</name>
</gene>
<dbReference type="InterPro" id="IPR013785">
    <property type="entry name" value="Aldolase_TIM"/>
</dbReference>
<evidence type="ECO:0000256" key="3">
    <source>
        <dbReference type="ARBA" id="ARBA00023002"/>
    </source>
</evidence>
<reference evidence="4 5" key="1">
    <citation type="submission" date="2016-01" db="EMBL/GenBank/DDBJ databases">
        <authorList>
            <person name="Peeters C."/>
        </authorList>
    </citation>
    <scope>NUCLEOTIDE SEQUENCE [LARGE SCALE GENOMIC DNA]</scope>
    <source>
        <strain evidence="4">LMG 29315</strain>
    </source>
</reference>
<keyword evidence="2" id="KW-0288">FMN</keyword>
<evidence type="ECO:0000313" key="5">
    <source>
        <dbReference type="Proteomes" id="UP000198263"/>
    </source>
</evidence>
<dbReference type="Proteomes" id="UP000198263">
    <property type="component" value="Unassembled WGS sequence"/>
</dbReference>
<keyword evidence="5" id="KW-1185">Reference proteome</keyword>
<dbReference type="InterPro" id="IPR004136">
    <property type="entry name" value="NMO"/>
</dbReference>